<protein>
    <submittedName>
        <fullName evidence="1">Uncharacterized protein</fullName>
    </submittedName>
</protein>
<evidence type="ECO:0000313" key="2">
    <source>
        <dbReference type="Proteomes" id="UP000322873"/>
    </source>
</evidence>
<sequence length="125" mass="14387">MHDWPILRSEPKIFEIGHCRSSASERGNLAYNQSQHLDLDLMEPIEIRIKIGISNFQTPLANSIHSIPFSLPSCNAQVFHPTHIPSIHPLYFSFPNCLSQLQTHCQKRVRFSSGLNDIFRMIFND</sequence>
<evidence type="ECO:0000313" key="1">
    <source>
        <dbReference type="EMBL" id="KAA8575637.1"/>
    </source>
</evidence>
<dbReference type="AlphaFoldDB" id="A0A5M9K498"/>
<organism evidence="1 2">
    <name type="scientific">Monilinia fructicola</name>
    <name type="common">Brown rot fungus</name>
    <name type="synonym">Ciboria fructicola</name>
    <dbReference type="NCBI Taxonomy" id="38448"/>
    <lineage>
        <taxon>Eukaryota</taxon>
        <taxon>Fungi</taxon>
        <taxon>Dikarya</taxon>
        <taxon>Ascomycota</taxon>
        <taxon>Pezizomycotina</taxon>
        <taxon>Leotiomycetes</taxon>
        <taxon>Helotiales</taxon>
        <taxon>Sclerotiniaceae</taxon>
        <taxon>Monilinia</taxon>
    </lineage>
</organism>
<dbReference type="Proteomes" id="UP000322873">
    <property type="component" value="Unassembled WGS sequence"/>
</dbReference>
<gene>
    <name evidence="1" type="ORF">EYC84_004761</name>
</gene>
<reference evidence="1 2" key="1">
    <citation type="submission" date="2019-06" db="EMBL/GenBank/DDBJ databases">
        <title>Genome Sequence of the Brown Rot Fungal Pathogen Monilinia fructicola.</title>
        <authorList>
            <person name="De Miccolis Angelini R.M."/>
            <person name="Landi L."/>
            <person name="Abate D."/>
            <person name="Pollastro S."/>
            <person name="Romanazzi G."/>
            <person name="Faretra F."/>
        </authorList>
    </citation>
    <scope>NUCLEOTIDE SEQUENCE [LARGE SCALE GENOMIC DNA]</scope>
    <source>
        <strain evidence="1 2">Mfrc123</strain>
    </source>
</reference>
<comment type="caution">
    <text evidence="1">The sequence shown here is derived from an EMBL/GenBank/DDBJ whole genome shotgun (WGS) entry which is preliminary data.</text>
</comment>
<keyword evidence="2" id="KW-1185">Reference proteome</keyword>
<dbReference type="EMBL" id="VICG01000002">
    <property type="protein sequence ID" value="KAA8575637.1"/>
    <property type="molecule type" value="Genomic_DNA"/>
</dbReference>
<proteinExistence type="predicted"/>
<name>A0A5M9K498_MONFR</name>
<accession>A0A5M9K498</accession>